<keyword evidence="2" id="KW-1185">Reference proteome</keyword>
<evidence type="ECO:0000313" key="2">
    <source>
        <dbReference type="Proteomes" id="UP000308600"/>
    </source>
</evidence>
<proteinExistence type="predicted"/>
<sequence>MDFPVPIAEDLAIALGIAQGESAFILKPHVVENDRITNVNAFVSRLAHLPKPEQDAILSEFSAKYLPAMMDRWATDLLPTTGFPREYFVLVNGYFWAVRIIYRLPYFGKFLMSKEPIAAPGKHFVTSLGARLTLFGLFHLPLPTEPPLQEGIEDFYLHPVFLAVTMLATILCMSSKRIERGKRVDISNEVLNSLLSLLDAWRNQRGHQDLADASNQLHWLLSSRSDDTRQCSRAMRKFYDNSSQCGLPGCEETENLKACARCLTVYYCCPEHQRAHWNSKESPPHKPVCFQTAY</sequence>
<organism evidence="1 2">
    <name type="scientific">Pluteus cervinus</name>
    <dbReference type="NCBI Taxonomy" id="181527"/>
    <lineage>
        <taxon>Eukaryota</taxon>
        <taxon>Fungi</taxon>
        <taxon>Dikarya</taxon>
        <taxon>Basidiomycota</taxon>
        <taxon>Agaricomycotina</taxon>
        <taxon>Agaricomycetes</taxon>
        <taxon>Agaricomycetidae</taxon>
        <taxon>Agaricales</taxon>
        <taxon>Pluteineae</taxon>
        <taxon>Pluteaceae</taxon>
        <taxon>Pluteus</taxon>
    </lineage>
</organism>
<accession>A0ACD3ALA7</accession>
<reference evidence="1 2" key="1">
    <citation type="journal article" date="2019" name="Nat. Ecol. Evol.">
        <title>Megaphylogeny resolves global patterns of mushroom evolution.</title>
        <authorList>
            <person name="Varga T."/>
            <person name="Krizsan K."/>
            <person name="Foldi C."/>
            <person name="Dima B."/>
            <person name="Sanchez-Garcia M."/>
            <person name="Sanchez-Ramirez S."/>
            <person name="Szollosi G.J."/>
            <person name="Szarkandi J.G."/>
            <person name="Papp V."/>
            <person name="Albert L."/>
            <person name="Andreopoulos W."/>
            <person name="Angelini C."/>
            <person name="Antonin V."/>
            <person name="Barry K.W."/>
            <person name="Bougher N.L."/>
            <person name="Buchanan P."/>
            <person name="Buyck B."/>
            <person name="Bense V."/>
            <person name="Catcheside P."/>
            <person name="Chovatia M."/>
            <person name="Cooper J."/>
            <person name="Damon W."/>
            <person name="Desjardin D."/>
            <person name="Finy P."/>
            <person name="Geml J."/>
            <person name="Haridas S."/>
            <person name="Hughes K."/>
            <person name="Justo A."/>
            <person name="Karasinski D."/>
            <person name="Kautmanova I."/>
            <person name="Kiss B."/>
            <person name="Kocsube S."/>
            <person name="Kotiranta H."/>
            <person name="LaButti K.M."/>
            <person name="Lechner B.E."/>
            <person name="Liimatainen K."/>
            <person name="Lipzen A."/>
            <person name="Lukacs Z."/>
            <person name="Mihaltcheva S."/>
            <person name="Morgado L.N."/>
            <person name="Niskanen T."/>
            <person name="Noordeloos M.E."/>
            <person name="Ohm R.A."/>
            <person name="Ortiz-Santana B."/>
            <person name="Ovrebo C."/>
            <person name="Racz N."/>
            <person name="Riley R."/>
            <person name="Savchenko A."/>
            <person name="Shiryaev A."/>
            <person name="Soop K."/>
            <person name="Spirin V."/>
            <person name="Szebenyi C."/>
            <person name="Tomsovsky M."/>
            <person name="Tulloss R.E."/>
            <person name="Uehling J."/>
            <person name="Grigoriev I.V."/>
            <person name="Vagvolgyi C."/>
            <person name="Papp T."/>
            <person name="Martin F.M."/>
            <person name="Miettinen O."/>
            <person name="Hibbett D.S."/>
            <person name="Nagy L.G."/>
        </authorList>
    </citation>
    <scope>NUCLEOTIDE SEQUENCE [LARGE SCALE GENOMIC DNA]</scope>
    <source>
        <strain evidence="1 2">NL-1719</strain>
    </source>
</reference>
<evidence type="ECO:0000313" key="1">
    <source>
        <dbReference type="EMBL" id="TFK66550.1"/>
    </source>
</evidence>
<dbReference type="Proteomes" id="UP000308600">
    <property type="component" value="Unassembled WGS sequence"/>
</dbReference>
<protein>
    <submittedName>
        <fullName evidence="1">Uncharacterized protein</fullName>
    </submittedName>
</protein>
<gene>
    <name evidence="1" type="ORF">BDN72DRAFT_844240</name>
</gene>
<name>A0ACD3ALA7_9AGAR</name>
<dbReference type="EMBL" id="ML208402">
    <property type="protein sequence ID" value="TFK66550.1"/>
    <property type="molecule type" value="Genomic_DNA"/>
</dbReference>